<dbReference type="PRINTS" id="PR00368">
    <property type="entry name" value="FADPNR"/>
</dbReference>
<dbReference type="OMA" id="WRSKYEK"/>
<dbReference type="PANTHER" id="PTHR43735">
    <property type="entry name" value="APOPTOSIS-INDUCING FACTOR 1"/>
    <property type="match status" value="1"/>
</dbReference>
<evidence type="ECO:0000259" key="5">
    <source>
        <dbReference type="Pfam" id="PF07992"/>
    </source>
</evidence>
<dbReference type="SUPFAM" id="SSF51905">
    <property type="entry name" value="FAD/NAD(P)-binding domain"/>
    <property type="match status" value="1"/>
</dbReference>
<dbReference type="PRINTS" id="PR00469">
    <property type="entry name" value="PNDRDTASEII"/>
</dbReference>
<name>S7QLW0_GLOTA</name>
<dbReference type="GO" id="GO:0004174">
    <property type="term" value="F:electron-transferring-flavoprotein dehydrogenase activity"/>
    <property type="evidence" value="ECO:0007669"/>
    <property type="project" value="TreeGrafter"/>
</dbReference>
<organism evidence="6 7">
    <name type="scientific">Gloeophyllum trabeum (strain ATCC 11539 / FP-39264 / Madison 617)</name>
    <name type="common">Brown rot fungus</name>
    <dbReference type="NCBI Taxonomy" id="670483"/>
    <lineage>
        <taxon>Eukaryota</taxon>
        <taxon>Fungi</taxon>
        <taxon>Dikarya</taxon>
        <taxon>Basidiomycota</taxon>
        <taxon>Agaricomycotina</taxon>
        <taxon>Agaricomycetes</taxon>
        <taxon>Gloeophyllales</taxon>
        <taxon>Gloeophyllaceae</taxon>
        <taxon>Gloeophyllum</taxon>
    </lineage>
</organism>
<reference evidence="6 7" key="1">
    <citation type="journal article" date="2012" name="Science">
        <title>The Paleozoic origin of enzymatic lignin decomposition reconstructed from 31 fungal genomes.</title>
        <authorList>
            <person name="Floudas D."/>
            <person name="Binder M."/>
            <person name="Riley R."/>
            <person name="Barry K."/>
            <person name="Blanchette R.A."/>
            <person name="Henrissat B."/>
            <person name="Martinez A.T."/>
            <person name="Otillar R."/>
            <person name="Spatafora J.W."/>
            <person name="Yadav J.S."/>
            <person name="Aerts A."/>
            <person name="Benoit I."/>
            <person name="Boyd A."/>
            <person name="Carlson A."/>
            <person name="Copeland A."/>
            <person name="Coutinho P.M."/>
            <person name="de Vries R.P."/>
            <person name="Ferreira P."/>
            <person name="Findley K."/>
            <person name="Foster B."/>
            <person name="Gaskell J."/>
            <person name="Glotzer D."/>
            <person name="Gorecki P."/>
            <person name="Heitman J."/>
            <person name="Hesse C."/>
            <person name="Hori C."/>
            <person name="Igarashi K."/>
            <person name="Jurgens J.A."/>
            <person name="Kallen N."/>
            <person name="Kersten P."/>
            <person name="Kohler A."/>
            <person name="Kuees U."/>
            <person name="Kumar T.K.A."/>
            <person name="Kuo A."/>
            <person name="LaButti K."/>
            <person name="Larrondo L.F."/>
            <person name="Lindquist E."/>
            <person name="Ling A."/>
            <person name="Lombard V."/>
            <person name="Lucas S."/>
            <person name="Lundell T."/>
            <person name="Martin R."/>
            <person name="McLaughlin D.J."/>
            <person name="Morgenstern I."/>
            <person name="Morin E."/>
            <person name="Murat C."/>
            <person name="Nagy L.G."/>
            <person name="Nolan M."/>
            <person name="Ohm R.A."/>
            <person name="Patyshakuliyeva A."/>
            <person name="Rokas A."/>
            <person name="Ruiz-Duenas F.J."/>
            <person name="Sabat G."/>
            <person name="Salamov A."/>
            <person name="Samejima M."/>
            <person name="Schmutz J."/>
            <person name="Slot J.C."/>
            <person name="St John F."/>
            <person name="Stenlid J."/>
            <person name="Sun H."/>
            <person name="Sun S."/>
            <person name="Syed K."/>
            <person name="Tsang A."/>
            <person name="Wiebenga A."/>
            <person name="Young D."/>
            <person name="Pisabarro A."/>
            <person name="Eastwood D.C."/>
            <person name="Martin F."/>
            <person name="Cullen D."/>
            <person name="Grigoriev I.V."/>
            <person name="Hibbett D.S."/>
        </authorList>
    </citation>
    <scope>NUCLEOTIDE SEQUENCE [LARGE SCALE GENOMIC DNA]</scope>
    <source>
        <strain evidence="6 7">ATCC 11539</strain>
    </source>
</reference>
<dbReference type="Pfam" id="PF07992">
    <property type="entry name" value="Pyr_redox_2"/>
    <property type="match status" value="1"/>
</dbReference>
<accession>S7QLW0</accession>
<dbReference type="eggNOG" id="KOG1336">
    <property type="taxonomic scope" value="Eukaryota"/>
</dbReference>
<keyword evidence="4" id="KW-0560">Oxidoreductase</keyword>
<dbReference type="AlphaFoldDB" id="S7QLW0"/>
<gene>
    <name evidence="6" type="ORF">GLOTRDRAFT_124193</name>
</gene>
<evidence type="ECO:0000256" key="2">
    <source>
        <dbReference type="ARBA" id="ARBA00022630"/>
    </source>
</evidence>
<evidence type="ECO:0000256" key="3">
    <source>
        <dbReference type="ARBA" id="ARBA00022827"/>
    </source>
</evidence>
<keyword evidence="7" id="KW-1185">Reference proteome</keyword>
<evidence type="ECO:0000313" key="6">
    <source>
        <dbReference type="EMBL" id="EPQ60438.1"/>
    </source>
</evidence>
<evidence type="ECO:0000256" key="1">
    <source>
        <dbReference type="ARBA" id="ARBA00006442"/>
    </source>
</evidence>
<dbReference type="OrthoDB" id="202203at2759"/>
<evidence type="ECO:0000313" key="7">
    <source>
        <dbReference type="Proteomes" id="UP000030669"/>
    </source>
</evidence>
<dbReference type="STRING" id="670483.S7QLW0"/>
<evidence type="ECO:0000256" key="4">
    <source>
        <dbReference type="ARBA" id="ARBA00023002"/>
    </source>
</evidence>
<dbReference type="GO" id="GO:0005737">
    <property type="term" value="C:cytoplasm"/>
    <property type="evidence" value="ECO:0007669"/>
    <property type="project" value="TreeGrafter"/>
</dbReference>
<dbReference type="EMBL" id="KB469296">
    <property type="protein sequence ID" value="EPQ60438.1"/>
    <property type="molecule type" value="Genomic_DNA"/>
</dbReference>
<sequence length="372" mass="40714">MPKRNVVIVGGGSAGATIARELSSKLDPSRYTVILVTSRPEFLYLPAALRVLVVDGHPIEDAFMPYDQLFADGKGSIKVATVTNIENNKEGRGGNVLLSNGEAIQYEALVLAPGSIWDGPLAFPETQEQYQDHIRSWRQKFRDAKHIVLVGGGSVAIEIAGEVKDVWPHKKVTIVHGQEHLVNGTYPMKWRTNIEKRMRQRGVDVILGDYIDGIPEAQGSITTRKGRTIEDVDLVVPTRGGRPNTSFLVSLQPSVLTEHGFVKVDPTLQVKSHPGIFAAGDVLDWKEVKQAAKVHSHAPVVVANILAYLEDKPAKKVYKGSPELIVITNGKNGGFAYLGLLWGLTFGDWFARMLKSKDLMVSAARKALGVRS</sequence>
<comment type="similarity">
    <text evidence="1">Belongs to the FAD-dependent oxidoreductase family.</text>
</comment>
<dbReference type="InterPro" id="IPR023753">
    <property type="entry name" value="FAD/NAD-binding_dom"/>
</dbReference>
<dbReference type="PANTHER" id="PTHR43735:SF3">
    <property type="entry name" value="FERROPTOSIS SUPPRESSOR PROTEIN 1"/>
    <property type="match status" value="1"/>
</dbReference>
<keyword evidence="2" id="KW-0285">Flavoprotein</keyword>
<keyword evidence="3" id="KW-0274">FAD</keyword>
<feature type="domain" description="FAD/NAD(P)-binding" evidence="5">
    <location>
        <begin position="5"/>
        <end position="292"/>
    </location>
</feature>
<dbReference type="RefSeq" id="XP_007860848.1">
    <property type="nucleotide sequence ID" value="XM_007862657.1"/>
</dbReference>
<dbReference type="InterPro" id="IPR036188">
    <property type="entry name" value="FAD/NAD-bd_sf"/>
</dbReference>
<dbReference type="GeneID" id="19301064"/>
<dbReference type="GO" id="GO:0050660">
    <property type="term" value="F:flavin adenine dinucleotide binding"/>
    <property type="evidence" value="ECO:0007669"/>
    <property type="project" value="TreeGrafter"/>
</dbReference>
<dbReference type="Gene3D" id="3.50.50.100">
    <property type="match status" value="1"/>
</dbReference>
<dbReference type="HOGENOM" id="CLU_019845_2_0_1"/>
<dbReference type="KEGG" id="gtr:GLOTRDRAFT_124193"/>
<protein>
    <submittedName>
        <fullName evidence="6">FAD/NAD P-binding domain-containing protein</fullName>
    </submittedName>
</protein>
<proteinExistence type="inferred from homology"/>
<dbReference type="Proteomes" id="UP000030669">
    <property type="component" value="Unassembled WGS sequence"/>
</dbReference>